<dbReference type="Gene3D" id="1.10.620.20">
    <property type="entry name" value="Ribonucleotide Reductase, subunit A"/>
    <property type="match status" value="1"/>
</dbReference>
<proteinExistence type="predicted"/>
<reference evidence="2" key="1">
    <citation type="journal article" date="2021" name="PeerJ">
        <title>Extensive microbial diversity within the chicken gut microbiome revealed by metagenomics and culture.</title>
        <authorList>
            <person name="Gilroy R."/>
            <person name="Ravi A."/>
            <person name="Getino M."/>
            <person name="Pursley I."/>
            <person name="Horton D.L."/>
            <person name="Alikhan N.F."/>
            <person name="Baker D."/>
            <person name="Gharbi K."/>
            <person name="Hall N."/>
            <person name="Watson M."/>
            <person name="Adriaenssens E.M."/>
            <person name="Foster-Nyarko E."/>
            <person name="Jarju S."/>
            <person name="Secka A."/>
            <person name="Antonio M."/>
            <person name="Oren A."/>
            <person name="Chaudhuri R.R."/>
            <person name="La Ragione R."/>
            <person name="Hildebrand F."/>
            <person name="Pallen M.J."/>
        </authorList>
    </citation>
    <scope>NUCLEOTIDE SEQUENCE</scope>
    <source>
        <strain evidence="2">ChiHjej13B12-24818</strain>
    </source>
</reference>
<name>A0A9D2LEP8_9MICO</name>
<organism evidence="2 3">
    <name type="scientific">Candidatus Brachybacterium merdavium</name>
    <dbReference type="NCBI Taxonomy" id="2838513"/>
    <lineage>
        <taxon>Bacteria</taxon>
        <taxon>Bacillati</taxon>
        <taxon>Actinomycetota</taxon>
        <taxon>Actinomycetes</taxon>
        <taxon>Micrococcales</taxon>
        <taxon>Dermabacteraceae</taxon>
        <taxon>Brachybacterium</taxon>
    </lineage>
</organism>
<gene>
    <name evidence="2" type="ORF">H9786_11860</name>
</gene>
<evidence type="ECO:0000313" key="3">
    <source>
        <dbReference type="Proteomes" id="UP000823823"/>
    </source>
</evidence>
<evidence type="ECO:0000313" key="2">
    <source>
        <dbReference type="EMBL" id="HJB11201.1"/>
    </source>
</evidence>
<dbReference type="InterPro" id="IPR012348">
    <property type="entry name" value="RNR-like"/>
</dbReference>
<dbReference type="GO" id="GO:0016491">
    <property type="term" value="F:oxidoreductase activity"/>
    <property type="evidence" value="ECO:0007669"/>
    <property type="project" value="InterPro"/>
</dbReference>
<sequence length="89" mass="9448">MNETTDQNPGCCGGHDHTSPAVQADGRTNLAGPAEEDMAICPVMEGRPVIKSVAEAAGLFRDYEGNRYWLCCAGCGPLFDADPQKYIAA</sequence>
<evidence type="ECO:0000256" key="1">
    <source>
        <dbReference type="SAM" id="MobiDB-lite"/>
    </source>
</evidence>
<evidence type="ECO:0008006" key="4">
    <source>
        <dbReference type="Google" id="ProtNLM"/>
    </source>
</evidence>
<comment type="caution">
    <text evidence="2">The sequence shown here is derived from an EMBL/GenBank/DDBJ whole genome shotgun (WGS) entry which is preliminary data.</text>
</comment>
<dbReference type="AlphaFoldDB" id="A0A9D2LEP8"/>
<protein>
    <recommendedName>
        <fullName evidence="4">YHS domain-containing protein</fullName>
    </recommendedName>
</protein>
<dbReference type="Proteomes" id="UP000823823">
    <property type="component" value="Unassembled WGS sequence"/>
</dbReference>
<feature type="region of interest" description="Disordered" evidence="1">
    <location>
        <begin position="1"/>
        <end position="33"/>
    </location>
</feature>
<dbReference type="EMBL" id="DWZH01000093">
    <property type="protein sequence ID" value="HJB11201.1"/>
    <property type="molecule type" value="Genomic_DNA"/>
</dbReference>
<reference evidence="2" key="2">
    <citation type="submission" date="2021-04" db="EMBL/GenBank/DDBJ databases">
        <authorList>
            <person name="Gilroy R."/>
        </authorList>
    </citation>
    <scope>NUCLEOTIDE SEQUENCE</scope>
    <source>
        <strain evidence="2">ChiHjej13B12-24818</strain>
    </source>
</reference>
<accession>A0A9D2LEP8</accession>